<evidence type="ECO:0000313" key="2">
    <source>
        <dbReference type="Proteomes" id="UP000015102"/>
    </source>
</evidence>
<dbReference type="AlphaFoldDB" id="T1GJ18"/>
<dbReference type="Proteomes" id="UP000015102">
    <property type="component" value="Unassembled WGS sequence"/>
</dbReference>
<keyword evidence="2" id="KW-1185">Reference proteome</keyword>
<name>T1GJ18_MEGSC</name>
<reference evidence="2" key="1">
    <citation type="submission" date="2013-02" db="EMBL/GenBank/DDBJ databases">
        <authorList>
            <person name="Hughes D."/>
        </authorList>
    </citation>
    <scope>NUCLEOTIDE SEQUENCE</scope>
    <source>
        <strain>Durham</strain>
        <strain evidence="2">NC isolate 2 -- Noor lab</strain>
    </source>
</reference>
<evidence type="ECO:0000313" key="1">
    <source>
        <dbReference type="EnsemblMetazoa" id="MESCA003457-PA"/>
    </source>
</evidence>
<dbReference type="HOGENOM" id="CLU_2415787_0_0_1"/>
<proteinExistence type="predicted"/>
<dbReference type="EMBL" id="CAQQ02199507">
    <property type="status" value="NOT_ANNOTATED_CDS"/>
    <property type="molecule type" value="Genomic_DNA"/>
</dbReference>
<protein>
    <submittedName>
        <fullName evidence="1">Uncharacterized protein</fullName>
    </submittedName>
</protein>
<accession>T1GJ18</accession>
<reference evidence="1" key="2">
    <citation type="submission" date="2015-06" db="UniProtKB">
        <authorList>
            <consortium name="EnsemblMetazoa"/>
        </authorList>
    </citation>
    <scope>IDENTIFICATION</scope>
</reference>
<sequence length="92" mass="10506">MEKGRSQYSVFKSASDFISGRYSCDSGGEIVPEDTFVEFDLILERNGSFSVIGYHNKEWIFSCDTGYHFNSTDLVIFTDNSGHVYFFDCPML</sequence>
<organism evidence="1 2">
    <name type="scientific">Megaselia scalaris</name>
    <name type="common">Humpbacked fly</name>
    <name type="synonym">Phora scalaris</name>
    <dbReference type="NCBI Taxonomy" id="36166"/>
    <lineage>
        <taxon>Eukaryota</taxon>
        <taxon>Metazoa</taxon>
        <taxon>Ecdysozoa</taxon>
        <taxon>Arthropoda</taxon>
        <taxon>Hexapoda</taxon>
        <taxon>Insecta</taxon>
        <taxon>Pterygota</taxon>
        <taxon>Neoptera</taxon>
        <taxon>Endopterygota</taxon>
        <taxon>Diptera</taxon>
        <taxon>Brachycera</taxon>
        <taxon>Muscomorpha</taxon>
        <taxon>Platypezoidea</taxon>
        <taxon>Phoridae</taxon>
        <taxon>Megaseliini</taxon>
        <taxon>Megaselia</taxon>
    </lineage>
</organism>
<dbReference type="EnsemblMetazoa" id="MESCA003457-RA">
    <property type="protein sequence ID" value="MESCA003457-PA"/>
    <property type="gene ID" value="MESCA003457"/>
</dbReference>